<dbReference type="Proteomes" id="UP001169069">
    <property type="component" value="Unassembled WGS sequence"/>
</dbReference>
<keyword evidence="2" id="KW-1185">Reference proteome</keyword>
<proteinExistence type="predicted"/>
<dbReference type="PANTHER" id="PTHR30087">
    <property type="entry name" value="INNER MEMBRANE PROTEIN"/>
    <property type="match status" value="1"/>
</dbReference>
<dbReference type="PANTHER" id="PTHR30087:SF1">
    <property type="entry name" value="HYPOTHETICAL CYTOSOLIC PROTEIN"/>
    <property type="match status" value="1"/>
</dbReference>
<name>A0ABT7QZL5_9BACT</name>
<dbReference type="RefSeq" id="WP_289414032.1">
    <property type="nucleotide sequence ID" value="NZ_JAQIBD010000003.1"/>
</dbReference>
<organism evidence="1 2">
    <name type="scientific">Sulfurovum zhangzhouensis</name>
    <dbReference type="NCBI Taxonomy" id="3019067"/>
    <lineage>
        <taxon>Bacteria</taxon>
        <taxon>Pseudomonadati</taxon>
        <taxon>Campylobacterota</taxon>
        <taxon>Epsilonproteobacteria</taxon>
        <taxon>Campylobacterales</taxon>
        <taxon>Sulfurovaceae</taxon>
        <taxon>Sulfurovum</taxon>
    </lineage>
</organism>
<reference evidence="1" key="1">
    <citation type="submission" date="2023-01" db="EMBL/GenBank/DDBJ databases">
        <title>Sulfurovum sp. zt1-1 genome assembly.</title>
        <authorList>
            <person name="Wang J."/>
        </authorList>
    </citation>
    <scope>NUCLEOTIDE SEQUENCE</scope>
    <source>
        <strain evidence="1">Zt1-1</strain>
    </source>
</reference>
<comment type="caution">
    <text evidence="1">The sequence shown here is derived from an EMBL/GenBank/DDBJ whole genome shotgun (WGS) entry which is preliminary data.</text>
</comment>
<dbReference type="EMBL" id="JAQIBD010000003">
    <property type="protein sequence ID" value="MDM5272248.1"/>
    <property type="molecule type" value="Genomic_DNA"/>
</dbReference>
<evidence type="ECO:0000313" key="1">
    <source>
        <dbReference type="EMBL" id="MDM5272248.1"/>
    </source>
</evidence>
<sequence length="147" mass="16295">MRKVAISACLLGQRCRYDGDDNYAPSLLQMLQEDELIPFCPEDAVFGSPRPTMDLVQTPDLIEAVCNESGKLRSNPIRTYAKNFFDQHGQIDLFIGKDRSPSCGVCSARLYDEEKNLLSSCAAGLMAQEAIDRNIAAIDAEKFEGKQ</sequence>
<dbReference type="InterPro" id="IPR007553">
    <property type="entry name" value="2-thiour_desulf"/>
</dbReference>
<protein>
    <submittedName>
        <fullName evidence="1">DUF523 domain-containing protein</fullName>
    </submittedName>
</protein>
<dbReference type="Pfam" id="PF04463">
    <property type="entry name" value="2-thiour_desulf"/>
    <property type="match status" value="1"/>
</dbReference>
<evidence type="ECO:0000313" key="2">
    <source>
        <dbReference type="Proteomes" id="UP001169069"/>
    </source>
</evidence>
<gene>
    <name evidence="1" type="ORF">PGH07_08650</name>
</gene>
<accession>A0ABT7QZL5</accession>